<keyword evidence="3" id="KW-1185">Reference proteome</keyword>
<dbReference type="PATRIC" id="fig|1291052.5.peg.62"/>
<reference evidence="2 3" key="1">
    <citation type="journal article" date="2015" name="Genome Announc.">
        <title>Expanding the biotechnology potential of lactobacilli through comparative genomics of 213 strains and associated genera.</title>
        <authorList>
            <person name="Sun Z."/>
            <person name="Harris H.M."/>
            <person name="McCann A."/>
            <person name="Guo C."/>
            <person name="Argimon S."/>
            <person name="Zhang W."/>
            <person name="Yang X."/>
            <person name="Jeffery I.B."/>
            <person name="Cooney J.C."/>
            <person name="Kagawa T.F."/>
            <person name="Liu W."/>
            <person name="Song Y."/>
            <person name="Salvetti E."/>
            <person name="Wrobel A."/>
            <person name="Rasinkangas P."/>
            <person name="Parkhill J."/>
            <person name="Rea M.C."/>
            <person name="O'Sullivan O."/>
            <person name="Ritari J."/>
            <person name="Douillard F.P."/>
            <person name="Paul Ross R."/>
            <person name="Yang R."/>
            <person name="Briner A.E."/>
            <person name="Felis G.E."/>
            <person name="de Vos W.M."/>
            <person name="Barrangou R."/>
            <person name="Klaenhammer T.R."/>
            <person name="Caufield P.W."/>
            <person name="Cui Y."/>
            <person name="Zhang H."/>
            <person name="O'Toole P.W."/>
        </authorList>
    </citation>
    <scope>NUCLEOTIDE SEQUENCE [LARGE SCALE GENOMIC DNA]</scope>
    <source>
        <strain evidence="2 3">DSM 20505</strain>
    </source>
</reference>
<dbReference type="EMBL" id="AYYO01000005">
    <property type="protein sequence ID" value="KRM56377.1"/>
    <property type="molecule type" value="Genomic_DNA"/>
</dbReference>
<feature type="signal peptide" evidence="1">
    <location>
        <begin position="1"/>
        <end position="20"/>
    </location>
</feature>
<dbReference type="STRING" id="1291052.FC18_GL000060"/>
<name>A0A0R1ZWY6_9LACO</name>
<evidence type="ECO:0008006" key="4">
    <source>
        <dbReference type="Google" id="ProtNLM"/>
    </source>
</evidence>
<accession>A0A0R1ZWY6</accession>
<proteinExistence type="predicted"/>
<gene>
    <name evidence="2" type="ORF">FC18_GL000060</name>
</gene>
<dbReference type="RefSeq" id="WP_054677541.1">
    <property type="nucleotide sequence ID" value="NZ_AYYO01000005.1"/>
</dbReference>
<evidence type="ECO:0000313" key="2">
    <source>
        <dbReference type="EMBL" id="KRM56377.1"/>
    </source>
</evidence>
<comment type="caution">
    <text evidence="2">The sequence shown here is derived from an EMBL/GenBank/DDBJ whole genome shotgun (WGS) entry which is preliminary data.</text>
</comment>
<evidence type="ECO:0000313" key="3">
    <source>
        <dbReference type="Proteomes" id="UP000051679"/>
    </source>
</evidence>
<dbReference type="Pfam" id="PF11240">
    <property type="entry name" value="DUF3042"/>
    <property type="match status" value="1"/>
</dbReference>
<dbReference type="InterPro" id="IPR021402">
    <property type="entry name" value="DUF3042"/>
</dbReference>
<dbReference type="AlphaFoldDB" id="A0A0R1ZWY6"/>
<keyword evidence="1" id="KW-0732">Signal</keyword>
<protein>
    <recommendedName>
        <fullName evidence="4">DUF3042 domain-containing protein</fullName>
    </recommendedName>
</protein>
<organism evidence="2 3">
    <name type="scientific">Lacticaseibacillus sharpeae JCM 1186 = DSM 20505</name>
    <dbReference type="NCBI Taxonomy" id="1291052"/>
    <lineage>
        <taxon>Bacteria</taxon>
        <taxon>Bacillati</taxon>
        <taxon>Bacillota</taxon>
        <taxon>Bacilli</taxon>
        <taxon>Lactobacillales</taxon>
        <taxon>Lactobacillaceae</taxon>
        <taxon>Lacticaseibacillus</taxon>
    </lineage>
</organism>
<sequence>MKHKFIAGFVLGTFATVATAAISVFTFKKTYIDPVENKVDEINENRRKAIRKSLGAHQA</sequence>
<dbReference type="Proteomes" id="UP000051679">
    <property type="component" value="Unassembled WGS sequence"/>
</dbReference>
<dbReference type="OrthoDB" id="2307098at2"/>
<evidence type="ECO:0000256" key="1">
    <source>
        <dbReference type="SAM" id="SignalP"/>
    </source>
</evidence>
<feature type="chain" id="PRO_5006414620" description="DUF3042 domain-containing protein" evidence="1">
    <location>
        <begin position="21"/>
        <end position="59"/>
    </location>
</feature>